<protein>
    <recommendedName>
        <fullName evidence="3">D-xylose 1-dehydrogenase (NADP(+), D-xylono-1,5-lactone-forming)</fullName>
        <ecNumber evidence="3">1.1.1.179</ecNumber>
    </recommendedName>
    <alternativeName>
        <fullName evidence="4">D-xylose-NADP dehydrogenase</fullName>
    </alternativeName>
</protein>
<dbReference type="Proteomes" id="UP001595075">
    <property type="component" value="Unassembled WGS sequence"/>
</dbReference>
<organism evidence="8 9">
    <name type="scientific">Oculimacula yallundae</name>
    <dbReference type="NCBI Taxonomy" id="86028"/>
    <lineage>
        <taxon>Eukaryota</taxon>
        <taxon>Fungi</taxon>
        <taxon>Dikarya</taxon>
        <taxon>Ascomycota</taxon>
        <taxon>Pezizomycotina</taxon>
        <taxon>Leotiomycetes</taxon>
        <taxon>Helotiales</taxon>
        <taxon>Ploettnerulaceae</taxon>
        <taxon>Oculimacula</taxon>
    </lineage>
</organism>
<evidence type="ECO:0000256" key="5">
    <source>
        <dbReference type="ARBA" id="ARBA00049233"/>
    </source>
</evidence>
<comment type="caution">
    <text evidence="8">The sequence shown here is derived from an EMBL/GenBank/DDBJ whole genome shotgun (WGS) entry which is preliminary data.</text>
</comment>
<accession>A0ABR4CXJ4</accession>
<comment type="similarity">
    <text evidence="1">Belongs to the Gfo/Idh/MocA family.</text>
</comment>
<dbReference type="PANTHER" id="PTHR22604">
    <property type="entry name" value="OXIDOREDUCTASES"/>
    <property type="match status" value="1"/>
</dbReference>
<dbReference type="Pfam" id="PF22725">
    <property type="entry name" value="GFO_IDH_MocA_C3"/>
    <property type="match status" value="1"/>
</dbReference>
<dbReference type="PANTHER" id="PTHR22604:SF105">
    <property type="entry name" value="TRANS-1,2-DIHYDROBENZENE-1,2-DIOL DEHYDROGENASE"/>
    <property type="match status" value="1"/>
</dbReference>
<proteinExistence type="inferred from homology"/>
<reference evidence="8 9" key="1">
    <citation type="journal article" date="2024" name="Commun. Biol.">
        <title>Comparative genomic analysis of thermophilic fungi reveals convergent evolutionary adaptations and gene losses.</title>
        <authorList>
            <person name="Steindorff A.S."/>
            <person name="Aguilar-Pontes M.V."/>
            <person name="Robinson A.J."/>
            <person name="Andreopoulos B."/>
            <person name="LaButti K."/>
            <person name="Kuo A."/>
            <person name="Mondo S."/>
            <person name="Riley R."/>
            <person name="Otillar R."/>
            <person name="Haridas S."/>
            <person name="Lipzen A."/>
            <person name="Grimwood J."/>
            <person name="Schmutz J."/>
            <person name="Clum A."/>
            <person name="Reid I.D."/>
            <person name="Moisan M.C."/>
            <person name="Butler G."/>
            <person name="Nguyen T.T.M."/>
            <person name="Dewar K."/>
            <person name="Conant G."/>
            <person name="Drula E."/>
            <person name="Henrissat B."/>
            <person name="Hansel C."/>
            <person name="Singer S."/>
            <person name="Hutchinson M.I."/>
            <person name="de Vries R.P."/>
            <person name="Natvig D.O."/>
            <person name="Powell A.J."/>
            <person name="Tsang A."/>
            <person name="Grigoriev I.V."/>
        </authorList>
    </citation>
    <scope>NUCLEOTIDE SEQUENCE [LARGE SCALE GENOMIC DNA]</scope>
    <source>
        <strain evidence="8 9">CBS 494.80</strain>
    </source>
</reference>
<evidence type="ECO:0000259" key="7">
    <source>
        <dbReference type="Pfam" id="PF22725"/>
    </source>
</evidence>
<dbReference type="InterPro" id="IPR050984">
    <property type="entry name" value="Gfo/Idh/MocA_domain"/>
</dbReference>
<dbReference type="EC" id="1.1.1.179" evidence="3"/>
<evidence type="ECO:0000259" key="6">
    <source>
        <dbReference type="Pfam" id="PF01408"/>
    </source>
</evidence>
<name>A0ABR4CXJ4_9HELO</name>
<evidence type="ECO:0000256" key="1">
    <source>
        <dbReference type="ARBA" id="ARBA00010928"/>
    </source>
</evidence>
<dbReference type="InterPro" id="IPR036291">
    <property type="entry name" value="NAD(P)-bd_dom_sf"/>
</dbReference>
<dbReference type="Gene3D" id="3.40.50.720">
    <property type="entry name" value="NAD(P)-binding Rossmann-like Domain"/>
    <property type="match status" value="1"/>
</dbReference>
<dbReference type="Gene3D" id="3.30.360.10">
    <property type="entry name" value="Dihydrodipicolinate Reductase, domain 2"/>
    <property type="match status" value="1"/>
</dbReference>
<dbReference type="SUPFAM" id="SSF51735">
    <property type="entry name" value="NAD(P)-binding Rossmann-fold domains"/>
    <property type="match status" value="1"/>
</dbReference>
<evidence type="ECO:0000256" key="4">
    <source>
        <dbReference type="ARBA" id="ARBA00042988"/>
    </source>
</evidence>
<dbReference type="Pfam" id="PF01408">
    <property type="entry name" value="GFO_IDH_MocA"/>
    <property type="match status" value="1"/>
</dbReference>
<evidence type="ECO:0000313" key="9">
    <source>
        <dbReference type="Proteomes" id="UP001595075"/>
    </source>
</evidence>
<comment type="catalytic activity">
    <reaction evidence="5">
        <text>D-xylose + NADP(+) = D-xylono-1,5-lactone + NADPH + H(+)</text>
        <dbReference type="Rhea" id="RHEA:22000"/>
        <dbReference type="ChEBI" id="CHEBI:15378"/>
        <dbReference type="ChEBI" id="CHEBI:15867"/>
        <dbReference type="ChEBI" id="CHEBI:53455"/>
        <dbReference type="ChEBI" id="CHEBI:57783"/>
        <dbReference type="ChEBI" id="CHEBI:58349"/>
        <dbReference type="EC" id="1.1.1.179"/>
    </reaction>
</comment>
<feature type="domain" description="Gfo/Idh/MocA-like oxidoreductase N-terminal" evidence="6">
    <location>
        <begin position="11"/>
        <end position="137"/>
    </location>
</feature>
<evidence type="ECO:0000256" key="2">
    <source>
        <dbReference type="ARBA" id="ARBA00023002"/>
    </source>
</evidence>
<dbReference type="EMBL" id="JAZHXI010000002">
    <property type="protein sequence ID" value="KAL2074548.1"/>
    <property type="molecule type" value="Genomic_DNA"/>
</dbReference>
<dbReference type="InterPro" id="IPR000683">
    <property type="entry name" value="Gfo/Idh/MocA-like_OxRdtase_N"/>
</dbReference>
<gene>
    <name evidence="8" type="ORF">VTL71DRAFT_8326</name>
</gene>
<keyword evidence="9" id="KW-1185">Reference proteome</keyword>
<sequence length="358" mass="39191">MASNSNTSPTLRWGILGTGWVSTRFAKDLIIPRPSVSTKHLVTALGTSSQAKGSEFVNSIFTSNQPRPSIYTDYTSVYTDPNVDIVYIGTPHVFHKESCLAAIAAGKHVLCEKPMAINEREVEEMIAAAKQKGTFLMEAVWTRFFPLVLELQRLLHEEKVIGDISRMFCDFGLDTNIGSLPATHRLKSLDLGGGALLDLGVYPLMFSSVVLDEHVGSKASIPEVTSSLLVIDGVDHDDVIVLKYPENGRMGVLTASMRGKSGEDFLRIEGSEGTIVVSGLAASIPRSIKILMKGKEARVIDFEHEGMGFHFEADAVAEDILAGRKENVIMPLEESLRMIRIMDEVRKVGGVVYPQDKV</sequence>
<keyword evidence="2" id="KW-0560">Oxidoreductase</keyword>
<evidence type="ECO:0000256" key="3">
    <source>
        <dbReference type="ARBA" id="ARBA00038984"/>
    </source>
</evidence>
<dbReference type="SUPFAM" id="SSF55347">
    <property type="entry name" value="Glyceraldehyde-3-phosphate dehydrogenase-like, C-terminal domain"/>
    <property type="match status" value="1"/>
</dbReference>
<dbReference type="InterPro" id="IPR055170">
    <property type="entry name" value="GFO_IDH_MocA-like_dom"/>
</dbReference>
<feature type="domain" description="GFO/IDH/MocA-like oxidoreductase" evidence="7">
    <location>
        <begin position="155"/>
        <end position="276"/>
    </location>
</feature>
<evidence type="ECO:0000313" key="8">
    <source>
        <dbReference type="EMBL" id="KAL2074548.1"/>
    </source>
</evidence>